<protein>
    <submittedName>
        <fullName evidence="1">Uncharacterized protein</fullName>
    </submittedName>
</protein>
<reference evidence="2" key="1">
    <citation type="journal article" date="2019" name="Int. J. Syst. Evol. Microbiol.">
        <title>The Global Catalogue of Microorganisms (GCM) 10K type strain sequencing project: providing services to taxonomists for standard genome sequencing and annotation.</title>
        <authorList>
            <consortium name="The Broad Institute Genomics Platform"/>
            <consortium name="The Broad Institute Genome Sequencing Center for Infectious Disease"/>
            <person name="Wu L."/>
            <person name="Ma J."/>
        </authorList>
    </citation>
    <scope>NUCLEOTIDE SEQUENCE [LARGE SCALE GENOMIC DNA]</scope>
    <source>
        <strain evidence="2">KCTC 33792</strain>
    </source>
</reference>
<evidence type="ECO:0000313" key="1">
    <source>
        <dbReference type="EMBL" id="MFD2706753.1"/>
    </source>
</evidence>
<keyword evidence="2" id="KW-1185">Reference proteome</keyword>
<organism evidence="1 2">
    <name type="scientific">Salibacterium lacus</name>
    <dbReference type="NCBI Taxonomy" id="1898109"/>
    <lineage>
        <taxon>Bacteria</taxon>
        <taxon>Bacillati</taxon>
        <taxon>Bacillota</taxon>
        <taxon>Bacilli</taxon>
        <taxon>Bacillales</taxon>
        <taxon>Bacillaceae</taxon>
    </lineage>
</organism>
<comment type="caution">
    <text evidence="1">The sequence shown here is derived from an EMBL/GenBank/DDBJ whole genome shotgun (WGS) entry which is preliminary data.</text>
</comment>
<name>A0ABW5T5E3_9BACI</name>
<gene>
    <name evidence="1" type="ORF">ACFSUB_14900</name>
</gene>
<accession>A0ABW5T5E3</accession>
<dbReference type="Proteomes" id="UP001597520">
    <property type="component" value="Unassembled WGS sequence"/>
</dbReference>
<proteinExistence type="predicted"/>
<evidence type="ECO:0000313" key="2">
    <source>
        <dbReference type="Proteomes" id="UP001597520"/>
    </source>
</evidence>
<dbReference type="RefSeq" id="WP_380714053.1">
    <property type="nucleotide sequence ID" value="NZ_JBHUML010000005.1"/>
</dbReference>
<dbReference type="EMBL" id="JBHUML010000005">
    <property type="protein sequence ID" value="MFD2706753.1"/>
    <property type="molecule type" value="Genomic_DNA"/>
</dbReference>
<sequence length="48" mass="5604">MKEPHDKEIQKVKGGYVKIGNERIKTKIKDLSKRSWLIILLLLLAMLN</sequence>